<organism evidence="2 3">
    <name type="scientific">Liparis tanakae</name>
    <name type="common">Tanaka's snailfish</name>
    <dbReference type="NCBI Taxonomy" id="230148"/>
    <lineage>
        <taxon>Eukaryota</taxon>
        <taxon>Metazoa</taxon>
        <taxon>Chordata</taxon>
        <taxon>Craniata</taxon>
        <taxon>Vertebrata</taxon>
        <taxon>Euteleostomi</taxon>
        <taxon>Actinopterygii</taxon>
        <taxon>Neopterygii</taxon>
        <taxon>Teleostei</taxon>
        <taxon>Neoteleostei</taxon>
        <taxon>Acanthomorphata</taxon>
        <taxon>Eupercaria</taxon>
        <taxon>Perciformes</taxon>
        <taxon>Cottioidei</taxon>
        <taxon>Cottales</taxon>
        <taxon>Liparidae</taxon>
        <taxon>Liparis</taxon>
    </lineage>
</organism>
<accession>A0A4Z2J8T8</accession>
<evidence type="ECO:0000313" key="3">
    <source>
        <dbReference type="Proteomes" id="UP000314294"/>
    </source>
</evidence>
<comment type="caution">
    <text evidence="2">The sequence shown here is derived from an EMBL/GenBank/DDBJ whole genome shotgun (WGS) entry which is preliminary data.</text>
</comment>
<reference evidence="2 3" key="1">
    <citation type="submission" date="2019-03" db="EMBL/GenBank/DDBJ databases">
        <title>First draft genome of Liparis tanakae, snailfish: a comprehensive survey of snailfish specific genes.</title>
        <authorList>
            <person name="Kim W."/>
            <person name="Song I."/>
            <person name="Jeong J.-H."/>
            <person name="Kim D."/>
            <person name="Kim S."/>
            <person name="Ryu S."/>
            <person name="Song J.Y."/>
            <person name="Lee S.K."/>
        </authorList>
    </citation>
    <scope>NUCLEOTIDE SEQUENCE [LARGE SCALE GENOMIC DNA]</scope>
    <source>
        <tissue evidence="2">Muscle</tissue>
    </source>
</reference>
<evidence type="ECO:0000256" key="1">
    <source>
        <dbReference type="SAM" id="MobiDB-lite"/>
    </source>
</evidence>
<proteinExistence type="predicted"/>
<gene>
    <name evidence="2" type="ORF">EYF80_003207</name>
</gene>
<dbReference type="AlphaFoldDB" id="A0A4Z2J8T8"/>
<feature type="region of interest" description="Disordered" evidence="1">
    <location>
        <begin position="81"/>
        <end position="108"/>
    </location>
</feature>
<sequence>MLTVLNTNTRRIIAPMLRRERQTSQVLETFSNFEGRPADGEAHGDHAIPEAELPGGHVMIQQEKRKHGHCTLLACIQSDRRDRWTKREDREMKRRRETGKEEGGKQQT</sequence>
<protein>
    <submittedName>
        <fullName evidence="2">Uncharacterized protein</fullName>
    </submittedName>
</protein>
<evidence type="ECO:0000313" key="2">
    <source>
        <dbReference type="EMBL" id="TNN86437.1"/>
    </source>
</evidence>
<dbReference type="EMBL" id="SRLO01000015">
    <property type="protein sequence ID" value="TNN86437.1"/>
    <property type="molecule type" value="Genomic_DNA"/>
</dbReference>
<dbReference type="Proteomes" id="UP000314294">
    <property type="component" value="Unassembled WGS sequence"/>
</dbReference>
<keyword evidence="3" id="KW-1185">Reference proteome</keyword>
<name>A0A4Z2J8T8_9TELE</name>